<reference evidence="2" key="2">
    <citation type="submission" date="2013-10" db="EMBL/GenBank/DDBJ databases">
        <authorList>
            <person name="Aslett M."/>
        </authorList>
    </citation>
    <scope>NUCLEOTIDE SEQUENCE [LARGE SCALE GENOMIC DNA]</scope>
    <source>
        <strain evidence="2">Houghton</strain>
    </source>
</reference>
<gene>
    <name evidence="2" type="ORF">EMH_0003590</name>
</gene>
<protein>
    <submittedName>
        <fullName evidence="2">Uncharacterized protein</fullName>
    </submittedName>
</protein>
<reference evidence="2" key="1">
    <citation type="submission" date="2013-10" db="EMBL/GenBank/DDBJ databases">
        <title>Genomic analysis of the causative agents of coccidiosis in chickens.</title>
        <authorList>
            <person name="Reid A.J."/>
            <person name="Blake D."/>
            <person name="Billington K."/>
            <person name="Browne H."/>
            <person name="Dunn M."/>
            <person name="Hung S."/>
            <person name="Kawahara F."/>
            <person name="Miranda-Saavedra D."/>
            <person name="Mourier T."/>
            <person name="Nagra H."/>
            <person name="Otto T.D."/>
            <person name="Rawlings N."/>
            <person name="Sanchez A."/>
            <person name="Sanders M."/>
            <person name="Subramaniam C."/>
            <person name="Tay Y."/>
            <person name="Dear P."/>
            <person name="Doerig C."/>
            <person name="Gruber A."/>
            <person name="Parkinson J."/>
            <person name="Shirley M."/>
            <person name="Wan K.L."/>
            <person name="Berriman M."/>
            <person name="Tomley F."/>
            <person name="Pain A."/>
        </authorList>
    </citation>
    <scope>NUCLEOTIDE SEQUENCE [LARGE SCALE GENOMIC DNA]</scope>
    <source>
        <strain evidence="2">Houghton</strain>
    </source>
</reference>
<organism evidence="2 3">
    <name type="scientific">Eimeria mitis</name>
    <dbReference type="NCBI Taxonomy" id="44415"/>
    <lineage>
        <taxon>Eukaryota</taxon>
        <taxon>Sar</taxon>
        <taxon>Alveolata</taxon>
        <taxon>Apicomplexa</taxon>
        <taxon>Conoidasida</taxon>
        <taxon>Coccidia</taxon>
        <taxon>Eucoccidiorida</taxon>
        <taxon>Eimeriorina</taxon>
        <taxon>Eimeriidae</taxon>
        <taxon>Eimeria</taxon>
    </lineage>
</organism>
<dbReference type="Proteomes" id="UP000030744">
    <property type="component" value="Unassembled WGS sequence"/>
</dbReference>
<evidence type="ECO:0000313" key="2">
    <source>
        <dbReference type="EMBL" id="CDJ35978.1"/>
    </source>
</evidence>
<feature type="region of interest" description="Disordered" evidence="1">
    <location>
        <begin position="88"/>
        <end position="114"/>
    </location>
</feature>
<evidence type="ECO:0000256" key="1">
    <source>
        <dbReference type="SAM" id="MobiDB-lite"/>
    </source>
</evidence>
<proteinExistence type="predicted"/>
<accession>U6KKK4</accession>
<feature type="region of interest" description="Disordered" evidence="1">
    <location>
        <begin position="246"/>
        <end position="271"/>
    </location>
</feature>
<dbReference type="VEuPathDB" id="ToxoDB:EMH_0003590"/>
<dbReference type="GeneID" id="60403713"/>
<evidence type="ECO:0000313" key="3">
    <source>
        <dbReference type="Proteomes" id="UP000030744"/>
    </source>
</evidence>
<name>U6KKK4_9EIME</name>
<feature type="compositionally biased region" description="Polar residues" evidence="1">
    <location>
        <begin position="246"/>
        <end position="262"/>
    </location>
</feature>
<keyword evidence="3" id="KW-1185">Reference proteome</keyword>
<sequence length="271" mass="29241">MRNNRRKQRSTHSKYLLFALSPVNNSQTSPQQSAKTMTMADNYGPPVPEHRAKVAAVSDPKAPPTLSPLAPRASPVVSTETVGANILTPAPCHAHSSTPPSRASPLRRRRRKPAMTAHEKYLAGLSCSISMEERLSICLTVAKNLLDSVSCSRRPQHLLRSADGSTLALRPLHERAPANDPATSSSKKRPYSPTPRSGECPEQKRKPLFRLKLPVGHLAQLAAPATTGTSIPPPARFAVADLVVASSQQQQTLSAKSQTAQEESAAHEKCH</sequence>
<dbReference type="RefSeq" id="XP_037878267.1">
    <property type="nucleotide sequence ID" value="XM_038022413.1"/>
</dbReference>
<dbReference type="AlphaFoldDB" id="U6KKK4"/>
<dbReference type="OrthoDB" id="351905at2759"/>
<feature type="region of interest" description="Disordered" evidence="1">
    <location>
        <begin position="174"/>
        <end position="205"/>
    </location>
</feature>
<dbReference type="EMBL" id="HG735456">
    <property type="protein sequence ID" value="CDJ35978.1"/>
    <property type="molecule type" value="Genomic_DNA"/>
</dbReference>